<evidence type="ECO:0000259" key="1">
    <source>
        <dbReference type="Pfam" id="PF01878"/>
    </source>
</evidence>
<feature type="non-terminal residue" evidence="2">
    <location>
        <position position="133"/>
    </location>
</feature>
<comment type="caution">
    <text evidence="2">The sequence shown here is derived from an EMBL/GenBank/DDBJ whole genome shotgun (WGS) entry which is preliminary data.</text>
</comment>
<dbReference type="AlphaFoldDB" id="A0A2T4LJY0"/>
<evidence type="ECO:0000313" key="2">
    <source>
        <dbReference type="EMBL" id="PTF52004.1"/>
    </source>
</evidence>
<name>A0A2T4LJY0_9STAP</name>
<reference evidence="2 3" key="1">
    <citation type="journal article" date="2016" name="Front. Microbiol.">
        <title>Comprehensive Phylogenetic Analysis of Bovine Non-aureus Staphylococci Species Based on Whole-Genome Sequencing.</title>
        <authorList>
            <person name="Naushad S."/>
            <person name="Barkema H.W."/>
            <person name="Luby C."/>
            <person name="Condas L.A."/>
            <person name="Nobrega D.B."/>
            <person name="Carson D.A."/>
            <person name="De Buck J."/>
        </authorList>
    </citation>
    <scope>NUCLEOTIDE SEQUENCE [LARGE SCALE GENOMIC DNA]</scope>
    <source>
        <strain evidence="2 3">SNUC 3829</strain>
    </source>
</reference>
<protein>
    <submittedName>
        <fullName evidence="2">EVE domain-containing protein</fullName>
    </submittedName>
</protein>
<proteinExistence type="predicted"/>
<organism evidence="2 3">
    <name type="scientific">Staphylococcus cohnii</name>
    <dbReference type="NCBI Taxonomy" id="29382"/>
    <lineage>
        <taxon>Bacteria</taxon>
        <taxon>Bacillati</taxon>
        <taxon>Bacillota</taxon>
        <taxon>Bacilli</taxon>
        <taxon>Bacillales</taxon>
        <taxon>Staphylococcaceae</taxon>
        <taxon>Staphylococcus</taxon>
        <taxon>Staphylococcus cohnii species complex</taxon>
    </lineage>
</organism>
<dbReference type="RefSeq" id="WP_133170928.1">
    <property type="nucleotide sequence ID" value="NZ_PYZR01000593.1"/>
</dbReference>
<feature type="domain" description="EVE" evidence="1">
    <location>
        <begin position="34"/>
        <end position="132"/>
    </location>
</feature>
<dbReference type="SUPFAM" id="SSF88697">
    <property type="entry name" value="PUA domain-like"/>
    <property type="match status" value="1"/>
</dbReference>
<sequence length="133" mass="15338">SNMKETLFNQITEEEFNLIVSLGTGAVKVPRYFFISEEDTFEPNQTYTLFTHTYNGIKRNGYHFYTQLEQGDKLVFYNKKMDQSVVGIGEVTQHIHEKSPIAGRTNSTAIEVLYEHHITPLTLSTLNKHPKLK</sequence>
<gene>
    <name evidence="2" type="ORF">BUY34_14885</name>
</gene>
<dbReference type="Pfam" id="PF01878">
    <property type="entry name" value="EVE"/>
    <property type="match status" value="1"/>
</dbReference>
<evidence type="ECO:0000313" key="3">
    <source>
        <dbReference type="Proteomes" id="UP000241208"/>
    </source>
</evidence>
<dbReference type="InterPro" id="IPR002740">
    <property type="entry name" value="EVE_domain"/>
</dbReference>
<accession>A0A2T4LJY0</accession>
<dbReference type="Gene3D" id="3.10.590.10">
    <property type="entry name" value="ph1033 like domains"/>
    <property type="match status" value="1"/>
</dbReference>
<feature type="non-terminal residue" evidence="2">
    <location>
        <position position="1"/>
    </location>
</feature>
<dbReference type="Proteomes" id="UP000241208">
    <property type="component" value="Unassembled WGS sequence"/>
</dbReference>
<dbReference type="InterPro" id="IPR015947">
    <property type="entry name" value="PUA-like_sf"/>
</dbReference>
<dbReference type="EMBL" id="PYZR01000593">
    <property type="protein sequence ID" value="PTF52004.1"/>
    <property type="molecule type" value="Genomic_DNA"/>
</dbReference>